<sequence length="375" mass="38826">MQDGSGAPRSATVHRGPISLMRLTGLILSLACASTARAADDPQAVPQAPEGPKAPLQVATEPPPPPEAPSPPEASPPPEPQPPAAVAVPPPHPPNPDAVRVAMPVDPPRSTDPKLIGGWGIGALAPIVSVARGSAPFSFTWFGVSLLAYSGRGWLLPPPNESGHLLRFGGRLSVAEAMPLTAWPLDVGVEYGQRLALGADNHLYLAAGLHGSAAVTTQHELNVLHLPEASFGYQRHGRAGLVEIGGLGGLSVIGRYAVGTKISEEDDGSYFASTHTLRPYVGAHASVLRAPVMVSLLGRRTFLFEGDTGRALDHVQGMACWQVIPDKRSLSVGGCVTADVFHGEVVRVAPAPGPGGEMVSLRVGLNVTVAQVVGP</sequence>
<feature type="compositionally biased region" description="Low complexity" evidence="1">
    <location>
        <begin position="41"/>
        <end position="60"/>
    </location>
</feature>
<dbReference type="EMBL" id="ASRX01000023">
    <property type="protein sequence ID" value="EYF05465.1"/>
    <property type="molecule type" value="Genomic_DNA"/>
</dbReference>
<gene>
    <name evidence="3" type="ORF">CAP_3192</name>
</gene>
<keyword evidence="4" id="KW-1185">Reference proteome</keyword>
<name>A0A017T9H1_9BACT</name>
<dbReference type="Proteomes" id="UP000019678">
    <property type="component" value="Unassembled WGS sequence"/>
</dbReference>
<keyword evidence="2" id="KW-0732">Signal</keyword>
<feature type="compositionally biased region" description="Pro residues" evidence="1">
    <location>
        <begin position="61"/>
        <end position="96"/>
    </location>
</feature>
<protein>
    <submittedName>
        <fullName evidence="3">Uncharacterized protein</fullName>
    </submittedName>
</protein>
<dbReference type="AlphaFoldDB" id="A0A017T9H1"/>
<proteinExistence type="predicted"/>
<feature type="region of interest" description="Disordered" evidence="1">
    <location>
        <begin position="36"/>
        <end position="106"/>
    </location>
</feature>
<comment type="caution">
    <text evidence="3">The sequence shown here is derived from an EMBL/GenBank/DDBJ whole genome shotgun (WGS) entry which is preliminary data.</text>
</comment>
<evidence type="ECO:0000313" key="4">
    <source>
        <dbReference type="Proteomes" id="UP000019678"/>
    </source>
</evidence>
<feature type="signal peptide" evidence="2">
    <location>
        <begin position="1"/>
        <end position="38"/>
    </location>
</feature>
<evidence type="ECO:0000256" key="2">
    <source>
        <dbReference type="SAM" id="SignalP"/>
    </source>
</evidence>
<evidence type="ECO:0000313" key="3">
    <source>
        <dbReference type="EMBL" id="EYF05465.1"/>
    </source>
</evidence>
<feature type="chain" id="PRO_5001496716" evidence="2">
    <location>
        <begin position="39"/>
        <end position="375"/>
    </location>
</feature>
<evidence type="ECO:0000256" key="1">
    <source>
        <dbReference type="SAM" id="MobiDB-lite"/>
    </source>
</evidence>
<accession>A0A017T9H1</accession>
<organism evidence="3 4">
    <name type="scientific">Chondromyces apiculatus DSM 436</name>
    <dbReference type="NCBI Taxonomy" id="1192034"/>
    <lineage>
        <taxon>Bacteria</taxon>
        <taxon>Pseudomonadati</taxon>
        <taxon>Myxococcota</taxon>
        <taxon>Polyangia</taxon>
        <taxon>Polyangiales</taxon>
        <taxon>Polyangiaceae</taxon>
        <taxon>Chondromyces</taxon>
    </lineage>
</organism>
<reference evidence="3 4" key="1">
    <citation type="submission" date="2013-05" db="EMBL/GenBank/DDBJ databases">
        <title>Genome assembly of Chondromyces apiculatus DSM 436.</title>
        <authorList>
            <person name="Sharma G."/>
            <person name="Khatri I."/>
            <person name="Kaur C."/>
            <person name="Mayilraj S."/>
            <person name="Subramanian S."/>
        </authorList>
    </citation>
    <scope>NUCLEOTIDE SEQUENCE [LARGE SCALE GENOMIC DNA]</scope>
    <source>
        <strain evidence="3 4">DSM 436</strain>
    </source>
</reference>